<evidence type="ECO:0000256" key="1">
    <source>
        <dbReference type="SAM" id="MobiDB-lite"/>
    </source>
</evidence>
<dbReference type="AlphaFoldDB" id="A0A8K0ST06"/>
<organism evidence="3 4">
    <name type="scientific">Stachybotrys elegans</name>
    <dbReference type="NCBI Taxonomy" id="80388"/>
    <lineage>
        <taxon>Eukaryota</taxon>
        <taxon>Fungi</taxon>
        <taxon>Dikarya</taxon>
        <taxon>Ascomycota</taxon>
        <taxon>Pezizomycotina</taxon>
        <taxon>Sordariomycetes</taxon>
        <taxon>Hypocreomycetidae</taxon>
        <taxon>Hypocreales</taxon>
        <taxon>Stachybotryaceae</taxon>
        <taxon>Stachybotrys</taxon>
    </lineage>
</organism>
<dbReference type="EMBL" id="JAGPNK010000004">
    <property type="protein sequence ID" value="KAH7322388.1"/>
    <property type="molecule type" value="Genomic_DNA"/>
</dbReference>
<proteinExistence type="predicted"/>
<feature type="region of interest" description="Disordered" evidence="1">
    <location>
        <begin position="1"/>
        <end position="31"/>
    </location>
</feature>
<dbReference type="SUPFAM" id="SSF51182">
    <property type="entry name" value="RmlC-like cupins"/>
    <property type="match status" value="1"/>
</dbReference>
<protein>
    <recommendedName>
        <fullName evidence="2">Cupin type-2 domain-containing protein</fullName>
    </recommendedName>
</protein>
<gene>
    <name evidence="3" type="ORF">B0I35DRAFT_425746</name>
</gene>
<dbReference type="InterPro" id="IPR014710">
    <property type="entry name" value="RmlC-like_jellyroll"/>
</dbReference>
<dbReference type="Pfam" id="PF07883">
    <property type="entry name" value="Cupin_2"/>
    <property type="match status" value="1"/>
</dbReference>
<reference evidence="3" key="1">
    <citation type="journal article" date="2021" name="Nat. Commun.">
        <title>Genetic determinants of endophytism in the Arabidopsis root mycobiome.</title>
        <authorList>
            <person name="Mesny F."/>
            <person name="Miyauchi S."/>
            <person name="Thiergart T."/>
            <person name="Pickel B."/>
            <person name="Atanasova L."/>
            <person name="Karlsson M."/>
            <person name="Huettel B."/>
            <person name="Barry K.W."/>
            <person name="Haridas S."/>
            <person name="Chen C."/>
            <person name="Bauer D."/>
            <person name="Andreopoulos W."/>
            <person name="Pangilinan J."/>
            <person name="LaButti K."/>
            <person name="Riley R."/>
            <person name="Lipzen A."/>
            <person name="Clum A."/>
            <person name="Drula E."/>
            <person name="Henrissat B."/>
            <person name="Kohler A."/>
            <person name="Grigoriev I.V."/>
            <person name="Martin F.M."/>
            <person name="Hacquard S."/>
        </authorList>
    </citation>
    <scope>NUCLEOTIDE SEQUENCE</scope>
    <source>
        <strain evidence="3">MPI-CAGE-CH-0235</strain>
    </source>
</reference>
<dbReference type="InterPro" id="IPR013096">
    <property type="entry name" value="Cupin_2"/>
</dbReference>
<feature type="domain" description="Cupin type-2" evidence="2">
    <location>
        <begin position="101"/>
        <end position="165"/>
    </location>
</feature>
<evidence type="ECO:0000313" key="4">
    <source>
        <dbReference type="Proteomes" id="UP000813444"/>
    </source>
</evidence>
<name>A0A8K0ST06_9HYPO</name>
<feature type="compositionally biased region" description="Low complexity" evidence="1">
    <location>
        <begin position="9"/>
        <end position="21"/>
    </location>
</feature>
<comment type="caution">
    <text evidence="3">The sequence shown here is derived from an EMBL/GenBank/DDBJ whole genome shotgun (WGS) entry which is preliminary data.</text>
</comment>
<dbReference type="PANTHER" id="PTHR36156">
    <property type="entry name" value="SLR2101 PROTEIN"/>
    <property type="match status" value="1"/>
</dbReference>
<dbReference type="Gene3D" id="2.60.120.10">
    <property type="entry name" value="Jelly Rolls"/>
    <property type="match status" value="1"/>
</dbReference>
<dbReference type="PANTHER" id="PTHR36156:SF2">
    <property type="entry name" value="CUPIN TYPE-2 DOMAIN-CONTAINING PROTEIN"/>
    <property type="match status" value="1"/>
</dbReference>
<dbReference type="Proteomes" id="UP000813444">
    <property type="component" value="Unassembled WGS sequence"/>
</dbReference>
<keyword evidence="4" id="KW-1185">Reference proteome</keyword>
<evidence type="ECO:0000259" key="2">
    <source>
        <dbReference type="Pfam" id="PF07883"/>
    </source>
</evidence>
<dbReference type="InterPro" id="IPR047142">
    <property type="entry name" value="OryJ/VirC-like"/>
</dbReference>
<dbReference type="OrthoDB" id="5840532at2759"/>
<accession>A0A8K0ST06</accession>
<dbReference type="InterPro" id="IPR011051">
    <property type="entry name" value="RmlC_Cupin_sf"/>
</dbReference>
<dbReference type="CDD" id="cd02231">
    <property type="entry name" value="cupin_BLL6423-like"/>
    <property type="match status" value="1"/>
</dbReference>
<evidence type="ECO:0000313" key="3">
    <source>
        <dbReference type="EMBL" id="KAH7322388.1"/>
    </source>
</evidence>
<sequence length="190" mass="20396">MNHLSTRMSSDSSYVASPSVAMPSATSSPRLVVSTHDTTGASLFASDGAVPLFQPLGSSATSFSVFDVRDTVPVNNLDAAHAYPNMIPRCPPNGVIFCLSNIPPKFTVPMHRTLSLDYGVILSGEIDIRLDSGDERTLKAGDFIIQGGVNHQWINKTDDFCRIAFVTVGAKKIELSDGSELEAIEPKRPS</sequence>